<dbReference type="AlphaFoldDB" id="A0A9E4K9I1"/>
<accession>A0A9E4K9I1</accession>
<evidence type="ECO:0000313" key="1">
    <source>
        <dbReference type="EMBL" id="MCG7944953.1"/>
    </source>
</evidence>
<proteinExistence type="predicted"/>
<evidence type="ECO:0000313" key="2">
    <source>
        <dbReference type="Proteomes" id="UP000886667"/>
    </source>
</evidence>
<dbReference type="Proteomes" id="UP000886667">
    <property type="component" value="Unassembled WGS sequence"/>
</dbReference>
<gene>
    <name evidence="1" type="ORF">JAZ07_01250</name>
</gene>
<sequence>MGKIKAFSLIQHKPSPKLAHLYPAIMEGFPNAAINSSEGHQVLWGLIGDNSIRTRGSNWSFVDMPYHGRLVGEDYDNSYWRWCYESLHDNRKLDVASDRFEQWNVELKPYQPEGDFILLCPSSETMTRYMFGVTQNRWIQMMYDEIKKYTNKPIRVRLKPRKNGISGPQVETVSMKEDLQGCHALVTSASLTSVEALIEGVPVFSPSPNYCPTAWATNIDFSYLEKPFKYSREELFYNLAYKQYSIKEYASGTAYKHIEKYLLQG</sequence>
<reference evidence="1" key="1">
    <citation type="journal article" date="2021" name="Proc. Natl. Acad. Sci. U.S.A.">
        <title>Global biogeography of chemosynthetic symbionts reveals both localized and globally distributed symbiont groups. .</title>
        <authorList>
            <person name="Osvatic J.T."/>
            <person name="Wilkins L.G.E."/>
            <person name="Leibrecht L."/>
            <person name="Leray M."/>
            <person name="Zauner S."/>
            <person name="Polzin J."/>
            <person name="Camacho Y."/>
            <person name="Gros O."/>
            <person name="van Gils J.A."/>
            <person name="Eisen J.A."/>
            <person name="Petersen J.M."/>
            <person name="Yuen B."/>
        </authorList>
    </citation>
    <scope>NUCLEOTIDE SEQUENCE</scope>
    <source>
        <strain evidence="1">MAGclacostrist064TRANS</strain>
    </source>
</reference>
<organism evidence="1 2">
    <name type="scientific">Candidatus Thiodiazotropha taylori</name>
    <dbReference type="NCBI Taxonomy" id="2792791"/>
    <lineage>
        <taxon>Bacteria</taxon>
        <taxon>Pseudomonadati</taxon>
        <taxon>Pseudomonadota</taxon>
        <taxon>Gammaproteobacteria</taxon>
        <taxon>Chromatiales</taxon>
        <taxon>Sedimenticolaceae</taxon>
        <taxon>Candidatus Thiodiazotropha</taxon>
    </lineage>
</organism>
<dbReference type="EMBL" id="JAEPCM010000016">
    <property type="protein sequence ID" value="MCG7944953.1"/>
    <property type="molecule type" value="Genomic_DNA"/>
</dbReference>
<comment type="caution">
    <text evidence="1">The sequence shown here is derived from an EMBL/GenBank/DDBJ whole genome shotgun (WGS) entry which is preliminary data.</text>
</comment>
<name>A0A9E4K9I1_9GAMM</name>
<protein>
    <submittedName>
        <fullName evidence="1">Uncharacterized protein</fullName>
    </submittedName>
</protein>